<evidence type="ECO:0000313" key="2">
    <source>
        <dbReference type="EMBL" id="KAJ4971905.1"/>
    </source>
</evidence>
<dbReference type="PANTHER" id="PTHR33564">
    <property type="entry name" value="TRANSMEMBRANE PROTEIN"/>
    <property type="match status" value="1"/>
</dbReference>
<comment type="caution">
    <text evidence="2">The sequence shown here is derived from an EMBL/GenBank/DDBJ whole genome shotgun (WGS) entry which is preliminary data.</text>
</comment>
<keyword evidence="1" id="KW-1133">Transmembrane helix</keyword>
<dbReference type="PANTHER" id="PTHR33564:SF8">
    <property type="entry name" value="TRANSMEMBRANE PROTEIN"/>
    <property type="match status" value="1"/>
</dbReference>
<dbReference type="AlphaFoldDB" id="A0A9Q0QTV7"/>
<evidence type="ECO:0000313" key="3">
    <source>
        <dbReference type="Proteomes" id="UP001141806"/>
    </source>
</evidence>
<keyword evidence="1" id="KW-0812">Transmembrane</keyword>
<keyword evidence="3" id="KW-1185">Reference proteome</keyword>
<dbReference type="OrthoDB" id="1904110at2759"/>
<gene>
    <name evidence="2" type="ORF">NE237_005004</name>
</gene>
<sequence length="130" mass="14592">MGSSNGVGLMAVFAVSGSVALVALQLHKRLLSEFMKKVELELGGSIKCRSKKRVRFAEDVIEPSSNNKEYREKHIKSMLTKVNQILGTADSNGYVHKNPDELLEDNMPLNRRALYKGIIEYKTLKGYYSV</sequence>
<accession>A0A9Q0QTV7</accession>
<proteinExistence type="predicted"/>
<dbReference type="EMBL" id="JAMYWD010000005">
    <property type="protein sequence ID" value="KAJ4971905.1"/>
    <property type="molecule type" value="Genomic_DNA"/>
</dbReference>
<reference evidence="2" key="1">
    <citation type="journal article" date="2023" name="Plant J.">
        <title>The genome of the king protea, Protea cynaroides.</title>
        <authorList>
            <person name="Chang J."/>
            <person name="Duong T.A."/>
            <person name="Schoeman C."/>
            <person name="Ma X."/>
            <person name="Roodt D."/>
            <person name="Barker N."/>
            <person name="Li Z."/>
            <person name="Van de Peer Y."/>
            <person name="Mizrachi E."/>
        </authorList>
    </citation>
    <scope>NUCLEOTIDE SEQUENCE</scope>
    <source>
        <tissue evidence="2">Young leaves</tissue>
    </source>
</reference>
<evidence type="ECO:0000256" key="1">
    <source>
        <dbReference type="SAM" id="Phobius"/>
    </source>
</evidence>
<dbReference type="Proteomes" id="UP001141806">
    <property type="component" value="Unassembled WGS sequence"/>
</dbReference>
<keyword evidence="1" id="KW-0472">Membrane</keyword>
<organism evidence="2 3">
    <name type="scientific">Protea cynaroides</name>
    <dbReference type="NCBI Taxonomy" id="273540"/>
    <lineage>
        <taxon>Eukaryota</taxon>
        <taxon>Viridiplantae</taxon>
        <taxon>Streptophyta</taxon>
        <taxon>Embryophyta</taxon>
        <taxon>Tracheophyta</taxon>
        <taxon>Spermatophyta</taxon>
        <taxon>Magnoliopsida</taxon>
        <taxon>Proteales</taxon>
        <taxon>Proteaceae</taxon>
        <taxon>Protea</taxon>
    </lineage>
</organism>
<protein>
    <submittedName>
        <fullName evidence="2">Uncharacterized protein</fullName>
    </submittedName>
</protein>
<name>A0A9Q0QTV7_9MAGN</name>
<feature type="transmembrane region" description="Helical" evidence="1">
    <location>
        <begin position="6"/>
        <end position="26"/>
    </location>
</feature>